<evidence type="ECO:0000313" key="2">
    <source>
        <dbReference type="EMBL" id="CAD7248757.1"/>
    </source>
</evidence>
<accession>A0A7R9A597</accession>
<keyword evidence="3" id="KW-1185">Reference proteome</keyword>
<gene>
    <name evidence="2" type="ORF">DSTB1V02_LOCUS8566</name>
</gene>
<dbReference type="AlphaFoldDB" id="A0A7R9A597"/>
<feature type="compositionally biased region" description="Basic and acidic residues" evidence="1">
    <location>
        <begin position="174"/>
        <end position="185"/>
    </location>
</feature>
<reference evidence="2" key="1">
    <citation type="submission" date="2020-11" db="EMBL/GenBank/DDBJ databases">
        <authorList>
            <person name="Tran Van P."/>
        </authorList>
    </citation>
    <scope>NUCLEOTIDE SEQUENCE</scope>
</reference>
<sequence length="196" mass="22109">MCRLEEEQTATYIVDTDALRCLKKCSQLVTVLHLLTMSGLPVVPKPLVQPRPPLEFLSSEPHRSPPTSSFLHLLHRGWAVASSTLCSLYQENGLETSMCRIYVDRRRCLRFEAVPEEETMASEDVKGLRGFFARERLDQLRSTAGELGCNPHAVRLLFTIENQKAMNRMSRAKQGKEVDLTREPVEGGTANPPCRN</sequence>
<dbReference type="EMBL" id="CAJPEV010001979">
    <property type="protein sequence ID" value="CAG0895171.1"/>
    <property type="molecule type" value="Genomic_DNA"/>
</dbReference>
<dbReference type="Proteomes" id="UP000677054">
    <property type="component" value="Unassembled WGS sequence"/>
</dbReference>
<name>A0A7R9A597_9CRUS</name>
<dbReference type="EMBL" id="LR901496">
    <property type="protein sequence ID" value="CAD7248757.1"/>
    <property type="molecule type" value="Genomic_DNA"/>
</dbReference>
<proteinExistence type="predicted"/>
<evidence type="ECO:0000256" key="1">
    <source>
        <dbReference type="SAM" id="MobiDB-lite"/>
    </source>
</evidence>
<organism evidence="2">
    <name type="scientific">Darwinula stevensoni</name>
    <dbReference type="NCBI Taxonomy" id="69355"/>
    <lineage>
        <taxon>Eukaryota</taxon>
        <taxon>Metazoa</taxon>
        <taxon>Ecdysozoa</taxon>
        <taxon>Arthropoda</taxon>
        <taxon>Crustacea</taxon>
        <taxon>Oligostraca</taxon>
        <taxon>Ostracoda</taxon>
        <taxon>Podocopa</taxon>
        <taxon>Podocopida</taxon>
        <taxon>Darwinulocopina</taxon>
        <taxon>Darwinuloidea</taxon>
        <taxon>Darwinulidae</taxon>
        <taxon>Darwinula</taxon>
    </lineage>
</organism>
<protein>
    <submittedName>
        <fullName evidence="2">Uncharacterized protein</fullName>
    </submittedName>
</protein>
<evidence type="ECO:0000313" key="3">
    <source>
        <dbReference type="Proteomes" id="UP000677054"/>
    </source>
</evidence>
<feature type="region of interest" description="Disordered" evidence="1">
    <location>
        <begin position="168"/>
        <end position="196"/>
    </location>
</feature>